<gene>
    <name evidence="2" type="ORF">C6Y53_06575</name>
</gene>
<keyword evidence="1" id="KW-0812">Transmembrane</keyword>
<keyword evidence="1" id="KW-1133">Transmembrane helix</keyword>
<evidence type="ECO:0000313" key="3">
    <source>
        <dbReference type="Proteomes" id="UP000237655"/>
    </source>
</evidence>
<protein>
    <submittedName>
        <fullName evidence="2">Uncharacterized protein</fullName>
    </submittedName>
</protein>
<dbReference type="Proteomes" id="UP000237655">
    <property type="component" value="Chromosome"/>
</dbReference>
<feature type="transmembrane region" description="Helical" evidence="1">
    <location>
        <begin position="6"/>
        <end position="26"/>
    </location>
</feature>
<name>A0A2S0MNF4_9RHOB</name>
<keyword evidence="3" id="KW-1185">Reference proteome</keyword>
<dbReference type="RefSeq" id="WP_149615476.1">
    <property type="nucleotide sequence ID" value="NZ_CP027665.1"/>
</dbReference>
<accession>A0A2S0MNF4</accession>
<dbReference type="KEGG" id="thas:C6Y53_06575"/>
<organism evidence="2 3">
    <name type="scientific">Pukyongiella litopenaei</name>
    <dbReference type="NCBI Taxonomy" id="2605946"/>
    <lineage>
        <taxon>Bacteria</taxon>
        <taxon>Pseudomonadati</taxon>
        <taxon>Pseudomonadota</taxon>
        <taxon>Alphaproteobacteria</taxon>
        <taxon>Rhodobacterales</taxon>
        <taxon>Paracoccaceae</taxon>
        <taxon>Pukyongiella</taxon>
    </lineage>
</organism>
<reference evidence="3" key="1">
    <citation type="submission" date="2018-03" db="EMBL/GenBank/DDBJ databases">
        <title>Genomic analysis of the strain SH-1 isolated from shrimp intestine.</title>
        <authorList>
            <person name="Kim Y.-S."/>
            <person name="Kim S.-E."/>
            <person name="Kim K.-H."/>
        </authorList>
    </citation>
    <scope>NUCLEOTIDE SEQUENCE [LARGE SCALE GENOMIC DNA]</scope>
    <source>
        <strain evidence="3">SH-1</strain>
    </source>
</reference>
<dbReference type="AlphaFoldDB" id="A0A2S0MNF4"/>
<sequence>MTVIEWFKTLWPVAVVLAAFGIRLEVGQALGKQRHRQIEKDIQNAERANEKAVDGLHSRLSRHETETNRYLTEIRDDIKKLLSRES</sequence>
<keyword evidence="1" id="KW-0472">Membrane</keyword>
<evidence type="ECO:0000313" key="2">
    <source>
        <dbReference type="EMBL" id="AVO37408.2"/>
    </source>
</evidence>
<proteinExistence type="predicted"/>
<evidence type="ECO:0000256" key="1">
    <source>
        <dbReference type="SAM" id="Phobius"/>
    </source>
</evidence>
<dbReference type="EMBL" id="CP027665">
    <property type="protein sequence ID" value="AVO37408.2"/>
    <property type="molecule type" value="Genomic_DNA"/>
</dbReference>